<name>C8NDW7_9LACT</name>
<dbReference type="HOGENOM" id="CLU_1624799_0_0_9"/>
<dbReference type="Proteomes" id="UP000005926">
    <property type="component" value="Unassembled WGS sequence"/>
</dbReference>
<dbReference type="eggNOG" id="ENOG5033GEQ">
    <property type="taxonomic scope" value="Bacteria"/>
</dbReference>
<reference evidence="3 4" key="1">
    <citation type="submission" date="2009-08" db="EMBL/GenBank/DDBJ databases">
        <authorList>
            <person name="Muzny D."/>
            <person name="Qin X."/>
            <person name="Deng J."/>
            <person name="Jiang H."/>
            <person name="Liu Y."/>
            <person name="Qu J."/>
            <person name="Song X.-Z."/>
            <person name="Zhang L."/>
            <person name="Thornton R."/>
            <person name="Coyle M."/>
            <person name="Francisco L."/>
            <person name="Jackson L."/>
            <person name="Javaid M."/>
            <person name="Korchina V."/>
            <person name="Kovar C."/>
            <person name="Mata R."/>
            <person name="Mathew T."/>
            <person name="Ngo R."/>
            <person name="Nguyen L."/>
            <person name="Nguyen N."/>
            <person name="Okwuonu G."/>
            <person name="Ongeri F."/>
            <person name="Pham C."/>
            <person name="Simmons D."/>
            <person name="Wilczek-Boney K."/>
            <person name="Hale W."/>
            <person name="Jakkamsetti A."/>
            <person name="Pham P."/>
            <person name="Ruth R."/>
            <person name="San Lucas F."/>
            <person name="Warren J."/>
            <person name="Zhang J."/>
            <person name="Zhao Z."/>
            <person name="Zhou C."/>
            <person name="Zhu D."/>
            <person name="Lee S."/>
            <person name="Bess C."/>
            <person name="Blankenburg K."/>
            <person name="Forbes L."/>
            <person name="Fu Q."/>
            <person name="Gubbala S."/>
            <person name="Hirani K."/>
            <person name="Jayaseelan J.C."/>
            <person name="Lara F."/>
            <person name="Munidasa M."/>
            <person name="Palculict T."/>
            <person name="Patil S."/>
            <person name="Pu L.-L."/>
            <person name="Saada N."/>
            <person name="Tang L."/>
            <person name="Weissenberger G."/>
            <person name="Zhu Y."/>
            <person name="Hemphill L."/>
            <person name="Shang Y."/>
            <person name="Youmans B."/>
            <person name="Ayvaz T."/>
            <person name="Ross M."/>
            <person name="Santibanez J."/>
            <person name="Aqrawi P."/>
            <person name="Gross S."/>
            <person name="Joshi V."/>
            <person name="Fowler G."/>
            <person name="Nazareth L."/>
            <person name="Reid J."/>
            <person name="Worley K."/>
            <person name="Petrosino J."/>
            <person name="Highlander S."/>
            <person name="Gibbs R."/>
        </authorList>
    </citation>
    <scope>NUCLEOTIDE SEQUENCE [LARGE SCALE GENOMIC DNA]</scope>
    <source>
        <strain evidence="3 4">ATCC 49175</strain>
    </source>
</reference>
<protein>
    <recommendedName>
        <fullName evidence="5">Helix-turn-helix domain-containing protein</fullName>
    </recommendedName>
</protein>
<keyword evidence="2" id="KW-0472">Membrane</keyword>
<sequence>MHVWVVVLALLALAVFFLFISLFLKDNQNEEEIDELAEGLLELNREVYSLKKKIQELEGTTVYKGPSVEPTYEEVRAAKQAEVRVAEKPVLEVVQETTPVEEEVTTVEEVAVEESGRLHNVTKQQIITLFSHGNSVETISEQLNVPVSTVQLVIDNYFEADAK</sequence>
<keyword evidence="2" id="KW-0812">Transmembrane</keyword>
<keyword evidence="1" id="KW-0175">Coiled coil</keyword>
<comment type="caution">
    <text evidence="3">The sequence shown here is derived from an EMBL/GenBank/DDBJ whole genome shotgun (WGS) entry which is preliminary data.</text>
</comment>
<dbReference type="STRING" id="638301.HMPREF0444_0112"/>
<dbReference type="AlphaFoldDB" id="C8NDW7"/>
<dbReference type="InterPro" id="IPR036388">
    <property type="entry name" value="WH-like_DNA-bd_sf"/>
</dbReference>
<accession>C8NDW7</accession>
<evidence type="ECO:0000256" key="1">
    <source>
        <dbReference type="SAM" id="Coils"/>
    </source>
</evidence>
<keyword evidence="4" id="KW-1185">Reference proteome</keyword>
<keyword evidence="2" id="KW-1133">Transmembrane helix</keyword>
<feature type="coiled-coil region" evidence="1">
    <location>
        <begin position="26"/>
        <end position="60"/>
    </location>
</feature>
<organism evidence="3 4">
    <name type="scientific">Granulicatella adiacens ATCC 49175</name>
    <dbReference type="NCBI Taxonomy" id="638301"/>
    <lineage>
        <taxon>Bacteria</taxon>
        <taxon>Bacillati</taxon>
        <taxon>Bacillota</taxon>
        <taxon>Bacilli</taxon>
        <taxon>Lactobacillales</taxon>
        <taxon>Carnobacteriaceae</taxon>
        <taxon>Granulicatella</taxon>
    </lineage>
</organism>
<gene>
    <name evidence="3" type="ORF">HMPREF0444_0112</name>
</gene>
<feature type="transmembrane region" description="Helical" evidence="2">
    <location>
        <begin position="6"/>
        <end position="24"/>
    </location>
</feature>
<evidence type="ECO:0000256" key="2">
    <source>
        <dbReference type="SAM" id="Phobius"/>
    </source>
</evidence>
<dbReference type="Gene3D" id="1.10.10.10">
    <property type="entry name" value="Winged helix-like DNA-binding domain superfamily/Winged helix DNA-binding domain"/>
    <property type="match status" value="1"/>
</dbReference>
<dbReference type="EMBL" id="ACKZ01000007">
    <property type="protein sequence ID" value="EEW38119.1"/>
    <property type="molecule type" value="Genomic_DNA"/>
</dbReference>
<evidence type="ECO:0008006" key="5">
    <source>
        <dbReference type="Google" id="ProtNLM"/>
    </source>
</evidence>
<dbReference type="RefSeq" id="WP_005605026.1">
    <property type="nucleotide sequence ID" value="NZ_CP102283.1"/>
</dbReference>
<evidence type="ECO:0000313" key="3">
    <source>
        <dbReference type="EMBL" id="EEW38119.1"/>
    </source>
</evidence>
<proteinExistence type="predicted"/>
<evidence type="ECO:0000313" key="4">
    <source>
        <dbReference type="Proteomes" id="UP000005926"/>
    </source>
</evidence>
<dbReference type="GeneID" id="78411621"/>